<dbReference type="Gene3D" id="3.40.50.1010">
    <property type="entry name" value="5'-nuclease"/>
    <property type="match status" value="1"/>
</dbReference>
<proteinExistence type="inferred from homology"/>
<sequence>MGITYLTKHLLPYADTVKLGHGKADGLPRIRSIVIDGPSLVYHVYYRLLAWTDTSIDVLDIQPTCDEVSRGFVSFLLGLGQRGVEITNICFDGALPMVKRDIRLARIEKSRQRLELCRRRSHFSSQSEYRTETVIQPAQLWQSRHLPARWRNMPENIFMVSAVFEDLQHRWNHERILRDFQQNARFLTGTSEFPWAAMTTMTQGEADLECARVSRLTGSAVLTDDSDLVVHDLGPHGAVIMLNSMQLLDDPENLIDSEIRGLRLHPKQICRQLGIENIQLFAYNLKQNPRLGVPELLRRTKEGLGAGEISISYDTFLEEYQHPTPELGISANHQSLDPRVSELVWQYQRPDLYCDAEAPHMYLGILHEDPSRRCAWEQGRALRALAYSLLGLSQLAARRLPVVNEFVRRGGRIVAEHITLAGATTISSDMTTLRNRLDQAQLVFETDVQPSFWILFALSEIYRDNSSNTTNPSAVQLQRFLWCGFMGKTTEWADIHLMAQIQAVLYSLRVLWQLVLITTDIDTSALRLSTLAELPPLYILVGSRHAMTRAFSEELARQSVQKLFRAYN</sequence>
<accession>A0A9W9HQH4</accession>
<gene>
    <name evidence="3" type="ORF">N7492_010079</name>
</gene>
<evidence type="ECO:0000313" key="4">
    <source>
        <dbReference type="Proteomes" id="UP001146351"/>
    </source>
</evidence>
<evidence type="ECO:0000313" key="3">
    <source>
        <dbReference type="EMBL" id="KAJ5151784.1"/>
    </source>
</evidence>
<reference evidence="3" key="1">
    <citation type="submission" date="2022-11" db="EMBL/GenBank/DDBJ databases">
        <authorList>
            <person name="Petersen C."/>
        </authorList>
    </citation>
    <scope>NUCLEOTIDE SEQUENCE</scope>
    <source>
        <strain evidence="3">IBT 21917</strain>
    </source>
</reference>
<dbReference type="EMBL" id="JAPQKO010000008">
    <property type="protein sequence ID" value="KAJ5151784.1"/>
    <property type="molecule type" value="Genomic_DNA"/>
</dbReference>
<dbReference type="PANTHER" id="PTHR15665">
    <property type="entry name" value="ASTEROID PROTEIN"/>
    <property type="match status" value="1"/>
</dbReference>
<evidence type="ECO:0000256" key="1">
    <source>
        <dbReference type="ARBA" id="ARBA00007398"/>
    </source>
</evidence>
<organism evidence="3 4">
    <name type="scientific">Penicillium capsulatum</name>
    <dbReference type="NCBI Taxonomy" id="69766"/>
    <lineage>
        <taxon>Eukaryota</taxon>
        <taxon>Fungi</taxon>
        <taxon>Dikarya</taxon>
        <taxon>Ascomycota</taxon>
        <taxon>Pezizomycotina</taxon>
        <taxon>Eurotiomycetes</taxon>
        <taxon>Eurotiomycetidae</taxon>
        <taxon>Eurotiales</taxon>
        <taxon>Aspergillaceae</taxon>
        <taxon>Penicillium</taxon>
    </lineage>
</organism>
<comment type="caution">
    <text evidence="3">The sequence shown here is derived from an EMBL/GenBank/DDBJ whole genome shotgun (WGS) entry which is preliminary data.</text>
</comment>
<keyword evidence="4" id="KW-1185">Reference proteome</keyword>
<reference evidence="3" key="2">
    <citation type="journal article" date="2023" name="IMA Fungus">
        <title>Comparative genomic study of the Penicillium genus elucidates a diverse pangenome and 15 lateral gene transfer events.</title>
        <authorList>
            <person name="Petersen C."/>
            <person name="Sorensen T."/>
            <person name="Nielsen M.R."/>
            <person name="Sondergaard T.E."/>
            <person name="Sorensen J.L."/>
            <person name="Fitzpatrick D.A."/>
            <person name="Frisvad J.C."/>
            <person name="Nielsen K.L."/>
        </authorList>
    </citation>
    <scope>NUCLEOTIDE SEQUENCE</scope>
    <source>
        <strain evidence="3">IBT 21917</strain>
    </source>
</reference>
<dbReference type="Pfam" id="PF12813">
    <property type="entry name" value="XPG_I_2"/>
    <property type="match status" value="1"/>
</dbReference>
<dbReference type="OrthoDB" id="5297549at2759"/>
<name>A0A9W9HQH4_9EURO</name>
<protein>
    <recommendedName>
        <fullName evidence="2">Asteroid domain-containing protein</fullName>
    </recommendedName>
</protein>
<dbReference type="InterPro" id="IPR026832">
    <property type="entry name" value="Asteroid"/>
</dbReference>
<dbReference type="AlphaFoldDB" id="A0A9W9HQH4"/>
<dbReference type="SUPFAM" id="SSF88723">
    <property type="entry name" value="PIN domain-like"/>
    <property type="match status" value="1"/>
</dbReference>
<dbReference type="Proteomes" id="UP001146351">
    <property type="component" value="Unassembled WGS sequence"/>
</dbReference>
<dbReference type="InterPro" id="IPR039436">
    <property type="entry name" value="Asteroid_dom"/>
</dbReference>
<evidence type="ECO:0000259" key="2">
    <source>
        <dbReference type="Pfam" id="PF12813"/>
    </source>
</evidence>
<feature type="domain" description="Asteroid" evidence="2">
    <location>
        <begin position="156"/>
        <end position="420"/>
    </location>
</feature>
<comment type="similarity">
    <text evidence="1">Belongs to the asteroid family.</text>
</comment>
<dbReference type="PANTHER" id="PTHR15665:SF1">
    <property type="entry name" value="PROTEIN ASTEROID HOMOLOG 1"/>
    <property type="match status" value="1"/>
</dbReference>
<dbReference type="InterPro" id="IPR029060">
    <property type="entry name" value="PIN-like_dom_sf"/>
</dbReference>